<keyword evidence="8" id="KW-0175">Coiled coil</keyword>
<keyword evidence="6" id="KW-0472">Membrane</keyword>
<evidence type="ECO:0000256" key="1">
    <source>
        <dbReference type="ARBA" id="ARBA00004442"/>
    </source>
</evidence>
<dbReference type="EMBL" id="JAIGNK010000003">
    <property type="protein sequence ID" value="MBX7458723.1"/>
    <property type="molecule type" value="Genomic_DNA"/>
</dbReference>
<evidence type="ECO:0000256" key="4">
    <source>
        <dbReference type="ARBA" id="ARBA00022452"/>
    </source>
</evidence>
<keyword evidence="5" id="KW-0812">Transmembrane</keyword>
<feature type="coiled-coil region" evidence="8">
    <location>
        <begin position="184"/>
        <end position="211"/>
    </location>
</feature>
<dbReference type="NCBIfam" id="TIGR01844">
    <property type="entry name" value="type_I_sec_TolC"/>
    <property type="match status" value="1"/>
</dbReference>
<evidence type="ECO:0000256" key="2">
    <source>
        <dbReference type="ARBA" id="ARBA00007613"/>
    </source>
</evidence>
<dbReference type="InterPro" id="IPR010130">
    <property type="entry name" value="T1SS_OMP_TolC"/>
</dbReference>
<proteinExistence type="inferred from homology"/>
<dbReference type="SUPFAM" id="SSF56954">
    <property type="entry name" value="Outer membrane efflux proteins (OEP)"/>
    <property type="match status" value="1"/>
</dbReference>
<keyword evidence="12" id="KW-1185">Reference proteome</keyword>
<evidence type="ECO:0000256" key="3">
    <source>
        <dbReference type="ARBA" id="ARBA00022448"/>
    </source>
</evidence>
<evidence type="ECO:0000256" key="9">
    <source>
        <dbReference type="SAM" id="MobiDB-lite"/>
    </source>
</evidence>
<evidence type="ECO:0000256" key="10">
    <source>
        <dbReference type="SAM" id="SignalP"/>
    </source>
</evidence>
<evidence type="ECO:0000313" key="12">
    <source>
        <dbReference type="Proteomes" id="UP000783253"/>
    </source>
</evidence>
<accession>A0ABS7J5L8</accession>
<keyword evidence="10" id="KW-0732">Signal</keyword>
<evidence type="ECO:0000256" key="6">
    <source>
        <dbReference type="ARBA" id="ARBA00023136"/>
    </source>
</evidence>
<protein>
    <submittedName>
        <fullName evidence="11">TolC family outer membrane protein</fullName>
    </submittedName>
</protein>
<feature type="signal peptide" evidence="10">
    <location>
        <begin position="1"/>
        <end position="28"/>
    </location>
</feature>
<dbReference type="InterPro" id="IPR003423">
    <property type="entry name" value="OMP_efflux"/>
</dbReference>
<keyword evidence="7" id="KW-0998">Cell outer membrane</keyword>
<name>A0ABS7J5L8_9SPHN</name>
<comment type="caution">
    <text evidence="11">The sequence shown here is derived from an EMBL/GenBank/DDBJ whole genome shotgun (WGS) entry which is preliminary data.</text>
</comment>
<dbReference type="Gene3D" id="1.20.1600.10">
    <property type="entry name" value="Outer membrane efflux proteins (OEP)"/>
    <property type="match status" value="1"/>
</dbReference>
<feature type="chain" id="PRO_5047213193" evidence="10">
    <location>
        <begin position="29"/>
        <end position="502"/>
    </location>
</feature>
<feature type="region of interest" description="Disordered" evidence="9">
    <location>
        <begin position="470"/>
        <end position="502"/>
    </location>
</feature>
<comment type="similarity">
    <text evidence="2">Belongs to the outer membrane factor (OMF) (TC 1.B.17) family.</text>
</comment>
<reference evidence="11 12" key="1">
    <citation type="submission" date="2021-08" db="EMBL/GenBank/DDBJ databases">
        <title>Comparative Genomics Analysis of the Genus Qipengyuania Reveals Extensive Genetic Diversity and Metabolic Versatility, Including the Description of Fifteen Novel Species.</title>
        <authorList>
            <person name="Liu Y."/>
        </authorList>
    </citation>
    <scope>NUCLEOTIDE SEQUENCE [LARGE SCALE GENOMIC DNA]</scope>
    <source>
        <strain evidence="11 12">1NDH17</strain>
    </source>
</reference>
<evidence type="ECO:0000256" key="8">
    <source>
        <dbReference type="SAM" id="Coils"/>
    </source>
</evidence>
<evidence type="ECO:0000256" key="5">
    <source>
        <dbReference type="ARBA" id="ARBA00022692"/>
    </source>
</evidence>
<comment type="subcellular location">
    <subcellularLocation>
        <location evidence="1">Cell outer membrane</location>
    </subcellularLocation>
</comment>
<evidence type="ECO:0000313" key="11">
    <source>
        <dbReference type="EMBL" id="MBX7458723.1"/>
    </source>
</evidence>
<dbReference type="Proteomes" id="UP000783253">
    <property type="component" value="Unassembled WGS sequence"/>
</dbReference>
<gene>
    <name evidence="11" type="ORF">K3152_10745</name>
</gene>
<evidence type="ECO:0000256" key="7">
    <source>
        <dbReference type="ARBA" id="ARBA00023237"/>
    </source>
</evidence>
<dbReference type="RefSeq" id="WP_221574104.1">
    <property type="nucleotide sequence ID" value="NZ_JAIGNK010000003.1"/>
</dbReference>
<sequence>MGKSGVVRILALSGSALGLGLAAAPAHADTLQEALTDAYYNNPILEAARAGQRATDENVQIERASGLPSVEGTAAVTEFIKQRSTSFFTPQRALTAGVDLGVPIYSGGAVKNSVAAAKERVEAGRADLRGTESAIFTQVVAAYMDVLRGQALVSLSTNQVDVLGVNAQATSDRFEIGDLTRTDVAQSQARLALAEGDLRSAEANLIAAREDYIALVGEAPTNLQPPPPLPGLPDSAAEAVDVALENNPDLIAARERASAAGYDIEVAGSSRLPRVSVFAGYDYDNYLGSIADGPLDPSDPTSPVVPSDQSATAASAGVSLRVPLFQGGRPAALQRQATARATAALEQVIAAERDVIAQVRSAYSSWQASLAIIESSQTAVSAAELSLEGVRAENSIGNRTILDVLNAEQELLQSRVQLVTARRNAYVAGFSLLAAMGRAEARDLGLAGEGVLYDPIDNYERVSGSIWDWDRDPAPEASTSRTVDVPAQDASIPAIEEQTVTP</sequence>
<dbReference type="PANTHER" id="PTHR30026:SF22">
    <property type="entry name" value="OUTER MEMBRANE EFFLUX PROTEIN"/>
    <property type="match status" value="1"/>
</dbReference>
<dbReference type="InterPro" id="IPR051906">
    <property type="entry name" value="TolC-like"/>
</dbReference>
<dbReference type="Pfam" id="PF02321">
    <property type="entry name" value="OEP"/>
    <property type="match status" value="2"/>
</dbReference>
<keyword evidence="4" id="KW-1134">Transmembrane beta strand</keyword>
<dbReference type="PANTHER" id="PTHR30026">
    <property type="entry name" value="OUTER MEMBRANE PROTEIN TOLC"/>
    <property type="match status" value="1"/>
</dbReference>
<keyword evidence="3" id="KW-0813">Transport</keyword>
<organism evidence="11 12">
    <name type="scientific">Qipengyuania polymorpha</name>
    <dbReference type="NCBI Taxonomy" id="2867234"/>
    <lineage>
        <taxon>Bacteria</taxon>
        <taxon>Pseudomonadati</taxon>
        <taxon>Pseudomonadota</taxon>
        <taxon>Alphaproteobacteria</taxon>
        <taxon>Sphingomonadales</taxon>
        <taxon>Erythrobacteraceae</taxon>
        <taxon>Qipengyuania</taxon>
    </lineage>
</organism>